<dbReference type="RefSeq" id="WP_090225541.1">
    <property type="nucleotide sequence ID" value="NZ_FNNU01000002.1"/>
</dbReference>
<sequence length="158" mass="17026">MRVALMVAGFSSCAALAEAGEAQSFRELTRKSWVECSWRADASSMPFAGAAALIRTRDCVELATLQAERDYRTVSGSLQSTLRPYYSAWRAGIEALTQVPYASRTVAERSIGESSKRLDEAWAATETALQNPSLGSEDLAVTEVGAETPADIQTAENL</sequence>
<evidence type="ECO:0000313" key="2">
    <source>
        <dbReference type="EMBL" id="SDW67169.1"/>
    </source>
</evidence>
<feature type="signal peptide" evidence="1">
    <location>
        <begin position="1"/>
        <end position="17"/>
    </location>
</feature>
<accession>A0A1H2VH13</accession>
<dbReference type="Proteomes" id="UP000243778">
    <property type="component" value="Unassembled WGS sequence"/>
</dbReference>
<keyword evidence="1" id="KW-0732">Signal</keyword>
<protein>
    <submittedName>
        <fullName evidence="2">Uncharacterized protein</fullName>
    </submittedName>
</protein>
<evidence type="ECO:0000313" key="3">
    <source>
        <dbReference type="Proteomes" id="UP000243778"/>
    </source>
</evidence>
<dbReference type="AlphaFoldDB" id="A0A1H2VH13"/>
<dbReference type="EMBL" id="FNNU01000002">
    <property type="protein sequence ID" value="SDW67169.1"/>
    <property type="molecule type" value="Genomic_DNA"/>
</dbReference>
<name>A0A1H2VH13_9PSED</name>
<evidence type="ECO:0000256" key="1">
    <source>
        <dbReference type="SAM" id="SignalP"/>
    </source>
</evidence>
<reference evidence="3" key="1">
    <citation type="submission" date="2016-10" db="EMBL/GenBank/DDBJ databases">
        <authorList>
            <person name="Varghese N."/>
            <person name="Submissions S."/>
        </authorList>
    </citation>
    <scope>NUCLEOTIDE SEQUENCE [LARGE SCALE GENOMIC DNA]</scope>
    <source>
        <strain evidence="3">NRRL B-59562</strain>
    </source>
</reference>
<proteinExistence type="predicted"/>
<organism evidence="2 3">
    <name type="scientific">Pseudomonas kuykendallii</name>
    <dbReference type="NCBI Taxonomy" id="1007099"/>
    <lineage>
        <taxon>Bacteria</taxon>
        <taxon>Pseudomonadati</taxon>
        <taxon>Pseudomonadota</taxon>
        <taxon>Gammaproteobacteria</taxon>
        <taxon>Pseudomonadales</taxon>
        <taxon>Pseudomonadaceae</taxon>
        <taxon>Pseudomonas</taxon>
    </lineage>
</organism>
<keyword evidence="3" id="KW-1185">Reference proteome</keyword>
<gene>
    <name evidence="2" type="ORF">SAMN05216287_1230</name>
</gene>
<feature type="chain" id="PRO_5017359145" evidence="1">
    <location>
        <begin position="18"/>
        <end position="158"/>
    </location>
</feature>